<dbReference type="SUPFAM" id="SSF53807">
    <property type="entry name" value="Helical backbone' metal receptor"/>
    <property type="match status" value="1"/>
</dbReference>
<dbReference type="Proteomes" id="UP000005561">
    <property type="component" value="Unassembled WGS sequence"/>
</dbReference>
<proteinExistence type="predicted"/>
<dbReference type="STRING" id="168384.SAMN05660368_01401"/>
<organism evidence="1 2">
    <name type="scientific">Marvinbryantia formatexigens DSM 14469</name>
    <dbReference type="NCBI Taxonomy" id="478749"/>
    <lineage>
        <taxon>Bacteria</taxon>
        <taxon>Bacillati</taxon>
        <taxon>Bacillota</taxon>
        <taxon>Clostridia</taxon>
        <taxon>Lachnospirales</taxon>
        <taxon>Lachnospiraceae</taxon>
        <taxon>Marvinbryantia</taxon>
    </lineage>
</organism>
<dbReference type="Gene3D" id="3.40.50.1980">
    <property type="entry name" value="Nitrogenase molybdenum iron protein domain"/>
    <property type="match status" value="1"/>
</dbReference>
<evidence type="ECO:0000313" key="1">
    <source>
        <dbReference type="EMBL" id="EET62278.1"/>
    </source>
</evidence>
<sequence>MKLELQREGKLTFLVLEEVDWITGGYLEQIEEAAREINEELHPQHLVLFGGCQIELLSTDYEALVQKLTQELGTEVRFHKGCHLTGYDPDATE</sequence>
<protein>
    <submittedName>
        <fullName evidence="1">Uncharacterized protein</fullName>
    </submittedName>
</protein>
<accession>C6LBE7</accession>
<gene>
    <name evidence="1" type="ORF">BRYFOR_05942</name>
</gene>
<name>C6LBE7_9FIRM</name>
<dbReference type="AlphaFoldDB" id="C6LBE7"/>
<reference evidence="1" key="1">
    <citation type="submission" date="2009-07" db="EMBL/GenBank/DDBJ databases">
        <authorList>
            <person name="Weinstock G."/>
            <person name="Sodergren E."/>
            <person name="Clifton S."/>
            <person name="Fulton L."/>
            <person name="Fulton B."/>
            <person name="Courtney L."/>
            <person name="Fronick C."/>
            <person name="Harrison M."/>
            <person name="Strong C."/>
            <person name="Farmer C."/>
            <person name="Delahaunty K."/>
            <person name="Markovic C."/>
            <person name="Hall O."/>
            <person name="Minx P."/>
            <person name="Tomlinson C."/>
            <person name="Mitreva M."/>
            <person name="Nelson J."/>
            <person name="Hou S."/>
            <person name="Wollam A."/>
            <person name="Pepin K.H."/>
            <person name="Johnson M."/>
            <person name="Bhonagiri V."/>
            <person name="Nash W.E."/>
            <person name="Warren W."/>
            <person name="Chinwalla A."/>
            <person name="Mardis E.R."/>
            <person name="Wilson R.K."/>
        </authorList>
    </citation>
    <scope>NUCLEOTIDE SEQUENCE [LARGE SCALE GENOMIC DNA]</scope>
    <source>
        <strain evidence="1">DSM 14469</strain>
    </source>
</reference>
<dbReference type="EMBL" id="ACCL02000003">
    <property type="protein sequence ID" value="EET62278.1"/>
    <property type="molecule type" value="Genomic_DNA"/>
</dbReference>
<comment type="caution">
    <text evidence="1">The sequence shown here is derived from an EMBL/GenBank/DDBJ whole genome shotgun (WGS) entry which is preliminary data.</text>
</comment>
<evidence type="ECO:0000313" key="2">
    <source>
        <dbReference type="Proteomes" id="UP000005561"/>
    </source>
</evidence>
<keyword evidence="2" id="KW-1185">Reference proteome</keyword>